<keyword evidence="3" id="KW-0325">Glycoprotein</keyword>
<evidence type="ECO:0000313" key="6">
    <source>
        <dbReference type="RefSeq" id="XP_026678458.1"/>
    </source>
</evidence>
<proteinExistence type="inferred from homology"/>
<evidence type="ECO:0000313" key="5">
    <source>
        <dbReference type="Proteomes" id="UP000079169"/>
    </source>
</evidence>
<keyword evidence="1 3" id="KW-0328">Glycosyltransferase</keyword>
<dbReference type="AlphaFoldDB" id="A0A3Q0IQ91"/>
<accession>A0A3Q0IQ91</accession>
<reference evidence="6 7" key="1">
    <citation type="submission" date="2025-04" db="UniProtKB">
        <authorList>
            <consortium name="RefSeq"/>
        </authorList>
    </citation>
    <scope>IDENTIFICATION</scope>
</reference>
<dbReference type="GO" id="GO:0005975">
    <property type="term" value="P:carbohydrate metabolic process"/>
    <property type="evidence" value="ECO:0007669"/>
    <property type="project" value="InterPro"/>
</dbReference>
<dbReference type="RefSeq" id="XP_026678464.1">
    <property type="nucleotide sequence ID" value="XM_026822663.1"/>
</dbReference>
<protein>
    <recommendedName>
        <fullName evidence="3">L-Fucosyltransferase</fullName>
        <ecNumber evidence="3">2.4.1.-</ecNumber>
    </recommendedName>
</protein>
<comment type="similarity">
    <text evidence="3">Belongs to the glycosyltransferase 11 family.</text>
</comment>
<feature type="region of interest" description="Disordered" evidence="4">
    <location>
        <begin position="312"/>
        <end position="334"/>
    </location>
</feature>
<dbReference type="GO" id="GO:0008107">
    <property type="term" value="F:galactoside 2-alpha-L-fucosyltransferase activity"/>
    <property type="evidence" value="ECO:0007669"/>
    <property type="project" value="InterPro"/>
</dbReference>
<dbReference type="Proteomes" id="UP000079169">
    <property type="component" value="Unplaced"/>
</dbReference>
<dbReference type="STRING" id="121845.A0A3Q0IQ91"/>
<comment type="subcellular location">
    <subcellularLocation>
        <location evidence="3">Golgi apparatus</location>
        <location evidence="3">Golgi stack membrane</location>
        <topology evidence="3">Single-pass type II membrane protein</topology>
    </subcellularLocation>
</comment>
<dbReference type="KEGG" id="dci:103507867"/>
<keyword evidence="3" id="KW-0735">Signal-anchor</keyword>
<dbReference type="EC" id="2.4.1.-" evidence="3"/>
<dbReference type="InterPro" id="IPR002516">
    <property type="entry name" value="Glyco_trans_11"/>
</dbReference>
<dbReference type="PANTHER" id="PTHR11927">
    <property type="entry name" value="GALACTOSIDE 2-L-FUCOSYLTRANSFERASE"/>
    <property type="match status" value="1"/>
</dbReference>
<sequence length="334" mass="38427">MFNSQGRLGNQMMDYATIYVVARELGYVGFLDNAHDNLNRIFKHIELPDLGEPCRTRLEKSHWDTTTGRKFLELSYNRSTNASDMAKVTASCDTVVFGHYEWVPVLFLKYLDELKFQFQFRDLFMNQALTTIDLVSRLYLGNTIPLLFVGVHVRRGDYQNHFNDLYHIKLLGPEFYVKAMEYFNDKYSDKHLVIFLAVTDDNDWVNKHLKFEHFYVVSKTANADMALLSICNHTITDYGTFGFWPSLFHGGEHYTTNVYEDFIVAPMYQIKGWTVVNVTTPLSTGHNINLEMWQDRTNLVTPQPEDPVFIELGNTGSSKASNSLAGSSSTTITR</sequence>
<dbReference type="RefSeq" id="XP_026678458.1">
    <property type="nucleotide sequence ID" value="XM_026822657.1"/>
</dbReference>
<feature type="compositionally biased region" description="Low complexity" evidence="4">
    <location>
        <begin position="316"/>
        <end position="334"/>
    </location>
</feature>
<dbReference type="GeneID" id="103507867"/>
<dbReference type="GO" id="GO:0032580">
    <property type="term" value="C:Golgi cisterna membrane"/>
    <property type="evidence" value="ECO:0007669"/>
    <property type="project" value="UniProtKB-SubCell"/>
</dbReference>
<keyword evidence="2 3" id="KW-0808">Transferase</keyword>
<keyword evidence="3" id="KW-0333">Golgi apparatus</keyword>
<dbReference type="PANTHER" id="PTHR11927:SF9">
    <property type="entry name" value="L-FUCOSYLTRANSFERASE"/>
    <property type="match status" value="1"/>
</dbReference>
<organism evidence="5 7">
    <name type="scientific">Diaphorina citri</name>
    <name type="common">Asian citrus psyllid</name>
    <dbReference type="NCBI Taxonomy" id="121845"/>
    <lineage>
        <taxon>Eukaryota</taxon>
        <taxon>Metazoa</taxon>
        <taxon>Ecdysozoa</taxon>
        <taxon>Arthropoda</taxon>
        <taxon>Hexapoda</taxon>
        <taxon>Insecta</taxon>
        <taxon>Pterygota</taxon>
        <taxon>Neoptera</taxon>
        <taxon>Paraneoptera</taxon>
        <taxon>Hemiptera</taxon>
        <taxon>Sternorrhyncha</taxon>
        <taxon>Psylloidea</taxon>
        <taxon>Psyllidae</taxon>
        <taxon>Diaphorininae</taxon>
        <taxon>Diaphorina</taxon>
    </lineage>
</organism>
<dbReference type="CDD" id="cd11301">
    <property type="entry name" value="Fut1_Fut2_like"/>
    <property type="match status" value="1"/>
</dbReference>
<evidence type="ECO:0000256" key="4">
    <source>
        <dbReference type="SAM" id="MobiDB-lite"/>
    </source>
</evidence>
<dbReference type="UniPathway" id="UPA00378"/>
<name>A0A3Q0IQ91_DIACI</name>
<gene>
    <name evidence="6 7" type="primary">LOC103507867</name>
</gene>
<keyword evidence="5" id="KW-1185">Reference proteome</keyword>
<dbReference type="PaxDb" id="121845-A0A3Q0IQ91"/>
<keyword evidence="3" id="KW-0812">Transmembrane</keyword>
<evidence type="ECO:0000313" key="7">
    <source>
        <dbReference type="RefSeq" id="XP_026678464.1"/>
    </source>
</evidence>
<comment type="pathway">
    <text evidence="3">Protein modification; protein glycosylation.</text>
</comment>
<evidence type="ECO:0000256" key="2">
    <source>
        <dbReference type="ARBA" id="ARBA00022679"/>
    </source>
</evidence>
<evidence type="ECO:0000256" key="3">
    <source>
        <dbReference type="RuleBase" id="RU363129"/>
    </source>
</evidence>
<evidence type="ECO:0000256" key="1">
    <source>
        <dbReference type="ARBA" id="ARBA00022676"/>
    </source>
</evidence>
<dbReference type="OMA" id="NINLEMW"/>
<dbReference type="Pfam" id="PF01531">
    <property type="entry name" value="Glyco_transf_11"/>
    <property type="match status" value="1"/>
</dbReference>